<evidence type="ECO:0000313" key="7">
    <source>
        <dbReference type="EMBL" id="PIR91225.1"/>
    </source>
</evidence>
<dbReference type="Gene3D" id="3.10.20.30">
    <property type="match status" value="1"/>
</dbReference>
<dbReference type="Proteomes" id="UP000228906">
    <property type="component" value="Unassembled WGS sequence"/>
</dbReference>
<dbReference type="InterPro" id="IPR006073">
    <property type="entry name" value="GTP-bd"/>
</dbReference>
<keyword evidence="2 5" id="KW-0547">Nucleotide-binding</keyword>
<dbReference type="EMBL" id="PFAV01000047">
    <property type="protein sequence ID" value="PIR91225.1"/>
    <property type="molecule type" value="Genomic_DNA"/>
</dbReference>
<comment type="caution">
    <text evidence="7">The sequence shown here is derived from an EMBL/GenBank/DDBJ whole genome shotgun (WGS) entry which is preliminary data.</text>
</comment>
<dbReference type="PANTHER" id="PTHR23305">
    <property type="entry name" value="OBG GTPASE FAMILY"/>
    <property type="match status" value="1"/>
</dbReference>
<evidence type="ECO:0000256" key="2">
    <source>
        <dbReference type="ARBA" id="ARBA00022741"/>
    </source>
</evidence>
<dbReference type="Pfam" id="PF01926">
    <property type="entry name" value="MMR_HSR1"/>
    <property type="match status" value="1"/>
</dbReference>
<comment type="function">
    <text evidence="5">ATPase that binds to both the 70S ribosome and the 50S ribosomal subunit in a nucleotide-independent manner.</text>
</comment>
<dbReference type="PRINTS" id="PR00326">
    <property type="entry name" value="GTP1OBG"/>
</dbReference>
<keyword evidence="3 5" id="KW-0067">ATP-binding</keyword>
<dbReference type="InterPro" id="IPR012675">
    <property type="entry name" value="Beta-grasp_dom_sf"/>
</dbReference>
<dbReference type="InterPro" id="IPR012676">
    <property type="entry name" value="TGS-like"/>
</dbReference>
<dbReference type="HAMAP" id="MF_00944">
    <property type="entry name" value="YchF_OLA1_ATPase"/>
    <property type="match status" value="1"/>
</dbReference>
<dbReference type="InterPro" id="IPR031167">
    <property type="entry name" value="G_OBG"/>
</dbReference>
<gene>
    <name evidence="5" type="primary">ychF</name>
    <name evidence="7" type="ORF">COU03_02650</name>
</gene>
<evidence type="ECO:0000313" key="8">
    <source>
        <dbReference type="Proteomes" id="UP000228906"/>
    </source>
</evidence>
<dbReference type="SUPFAM" id="SSF52540">
    <property type="entry name" value="P-loop containing nucleoside triphosphate hydrolases"/>
    <property type="match status" value="1"/>
</dbReference>
<feature type="domain" description="OBG-type G" evidence="6">
    <location>
        <begin position="3"/>
        <end position="251"/>
    </location>
</feature>
<feature type="binding site" evidence="5">
    <location>
        <begin position="12"/>
        <end position="17"/>
    </location>
    <ligand>
        <name>ATP</name>
        <dbReference type="ChEBI" id="CHEBI:30616"/>
    </ligand>
</feature>
<evidence type="ECO:0000256" key="4">
    <source>
        <dbReference type="ARBA" id="ARBA00022842"/>
    </source>
</evidence>
<proteinExistence type="inferred from homology"/>
<accession>A0A2H0UWN8</accession>
<dbReference type="AlphaFoldDB" id="A0A2H0UWN8"/>
<evidence type="ECO:0000256" key="5">
    <source>
        <dbReference type="HAMAP-Rule" id="MF_00944"/>
    </source>
</evidence>
<dbReference type="PANTHER" id="PTHR23305:SF18">
    <property type="entry name" value="OBG-TYPE G DOMAIN-CONTAINING PROTEIN"/>
    <property type="match status" value="1"/>
</dbReference>
<reference evidence="8" key="1">
    <citation type="submission" date="2017-09" db="EMBL/GenBank/DDBJ databases">
        <title>Depth-based differentiation of microbial function through sediment-hosted aquifers and enrichment of novel symbionts in the deep terrestrial subsurface.</title>
        <authorList>
            <person name="Probst A.J."/>
            <person name="Ladd B."/>
            <person name="Jarett J.K."/>
            <person name="Geller-Mcgrath D.E."/>
            <person name="Sieber C.M.K."/>
            <person name="Emerson J.B."/>
            <person name="Anantharaman K."/>
            <person name="Thomas B.C."/>
            <person name="Malmstrom R."/>
            <person name="Stieglmeier M."/>
            <person name="Klingl A."/>
            <person name="Woyke T."/>
            <person name="Ryan C.M."/>
            <person name="Banfield J.F."/>
        </authorList>
    </citation>
    <scope>NUCLEOTIDE SEQUENCE [LARGE SCALE GENOMIC DNA]</scope>
</reference>
<dbReference type="GO" id="GO:0046872">
    <property type="term" value="F:metal ion binding"/>
    <property type="evidence" value="ECO:0007669"/>
    <property type="project" value="UniProtKB-KW"/>
</dbReference>
<dbReference type="InterPro" id="IPR013029">
    <property type="entry name" value="YchF_C"/>
</dbReference>
<name>A0A2H0UWN8_9BACT</name>
<dbReference type="Gene3D" id="1.10.150.300">
    <property type="entry name" value="TGS-like domain"/>
    <property type="match status" value="1"/>
</dbReference>
<dbReference type="InterPro" id="IPR027417">
    <property type="entry name" value="P-loop_NTPase"/>
</dbReference>
<dbReference type="InterPro" id="IPR023192">
    <property type="entry name" value="TGS-like_dom_sf"/>
</dbReference>
<comment type="similarity">
    <text evidence="5">Belongs to the TRAFAC class OBG-HflX-like GTPase superfamily. OBG GTPase family. YchF/OLA1 subfamily.</text>
</comment>
<dbReference type="GO" id="GO:0005524">
    <property type="term" value="F:ATP binding"/>
    <property type="evidence" value="ECO:0007669"/>
    <property type="project" value="UniProtKB-UniRule"/>
</dbReference>
<dbReference type="NCBIfam" id="TIGR00092">
    <property type="entry name" value="redox-regulated ATPase YchF"/>
    <property type="match status" value="1"/>
</dbReference>
<keyword evidence="4" id="KW-0460">Magnesium</keyword>
<protein>
    <recommendedName>
        <fullName evidence="5">Ribosome-binding ATPase YchF</fullName>
    </recommendedName>
</protein>
<dbReference type="FunFam" id="3.10.20.30:FF:000001">
    <property type="entry name" value="Ribosome-binding ATPase YchF"/>
    <property type="match status" value="1"/>
</dbReference>
<evidence type="ECO:0000256" key="3">
    <source>
        <dbReference type="ARBA" id="ARBA00022840"/>
    </source>
</evidence>
<dbReference type="PROSITE" id="PS51710">
    <property type="entry name" value="G_OBG"/>
    <property type="match status" value="1"/>
</dbReference>
<dbReference type="PIRSF" id="PIRSF006641">
    <property type="entry name" value="CHP00092"/>
    <property type="match status" value="1"/>
</dbReference>
<evidence type="ECO:0000256" key="1">
    <source>
        <dbReference type="ARBA" id="ARBA00022723"/>
    </source>
</evidence>
<keyword evidence="1" id="KW-0479">Metal-binding</keyword>
<dbReference type="GO" id="GO:0016887">
    <property type="term" value="F:ATP hydrolysis activity"/>
    <property type="evidence" value="ECO:0007669"/>
    <property type="project" value="UniProtKB-UniRule"/>
</dbReference>
<organism evidence="7 8">
    <name type="scientific">bacterium (Candidatus Gribaldobacteria) CG10_big_fil_rev_8_21_14_0_10_41_12</name>
    <dbReference type="NCBI Taxonomy" id="2014277"/>
    <lineage>
        <taxon>Bacteria</taxon>
        <taxon>Candidatus Gribaldobacteria</taxon>
    </lineage>
</organism>
<dbReference type="Pfam" id="PF06071">
    <property type="entry name" value="YchF-GTPase_C"/>
    <property type="match status" value="1"/>
</dbReference>
<dbReference type="GO" id="GO:0005737">
    <property type="term" value="C:cytoplasm"/>
    <property type="evidence" value="ECO:0007669"/>
    <property type="project" value="TreeGrafter"/>
</dbReference>
<dbReference type="GO" id="GO:0043023">
    <property type="term" value="F:ribosomal large subunit binding"/>
    <property type="evidence" value="ECO:0007669"/>
    <property type="project" value="UniProtKB-UniRule"/>
</dbReference>
<dbReference type="InterPro" id="IPR041706">
    <property type="entry name" value="YchF_N"/>
</dbReference>
<dbReference type="GO" id="GO:0005525">
    <property type="term" value="F:GTP binding"/>
    <property type="evidence" value="ECO:0007669"/>
    <property type="project" value="InterPro"/>
</dbReference>
<dbReference type="InterPro" id="IPR004396">
    <property type="entry name" value="ATPase_YchF/OLA1"/>
</dbReference>
<sequence>MNLSIGIVGLPNVGKSTLFQTITKKEVPRENYPFCTIDPNVGVVAVPDERVEKLAELTHSAKKIYATIDFYDIAGLVKGASRGEGLGNQFLAHIRETNAIVYVLRAFANENIINTQETVDVLRDKEILDTELILKDLDTIEKRLMAAEKEAKIGKKEAVKEAAVLQKAKDLLDKGIVLSESPLIDEEKEILKNTCLLTLKNRLYLFNGLESDISAEVKNVFEKNNWPYLVLDILTEFEAVDMSPEERLSFGLPPESGLNVLIKKCYEILGLLTFLTIGPDETRAWTIKKGDKAPQAGGAIHGDFEEFFIKAEVINWQDLLNSNGFAKAREKGLIRTEGKEYIVQDGDVIEIKFGR</sequence>
<evidence type="ECO:0000259" key="6">
    <source>
        <dbReference type="PROSITE" id="PS51710"/>
    </source>
</evidence>
<dbReference type="CDD" id="cd01900">
    <property type="entry name" value="YchF"/>
    <property type="match status" value="1"/>
</dbReference>
<dbReference type="Gene3D" id="3.40.50.300">
    <property type="entry name" value="P-loop containing nucleotide triphosphate hydrolases"/>
    <property type="match status" value="1"/>
</dbReference>
<dbReference type="SUPFAM" id="SSF81271">
    <property type="entry name" value="TGS-like"/>
    <property type="match status" value="1"/>
</dbReference>